<dbReference type="SUPFAM" id="SSF52540">
    <property type="entry name" value="P-loop containing nucleoside triphosphate hydrolases"/>
    <property type="match status" value="1"/>
</dbReference>
<evidence type="ECO:0000256" key="7">
    <source>
        <dbReference type="ARBA" id="ARBA00023175"/>
    </source>
</evidence>
<feature type="binding site" evidence="11">
    <location>
        <begin position="106"/>
        <end position="113"/>
    </location>
    <ligand>
        <name>ATP</name>
        <dbReference type="ChEBI" id="CHEBI:30616"/>
    </ligand>
</feature>
<dbReference type="AlphaFoldDB" id="A0AAV3QQD2"/>
<evidence type="ECO:0000313" key="15">
    <source>
        <dbReference type="EMBL" id="GAA0165283.1"/>
    </source>
</evidence>
<comment type="similarity">
    <text evidence="2">Belongs to the TRAFAC class myosin-kinesin ATPase superfamily. Kinesin family. KIN-7 subfamily.</text>
</comment>
<keyword evidence="8" id="KW-0206">Cytoskeleton</keyword>
<keyword evidence="9" id="KW-0539">Nucleus</keyword>
<accession>A0AAV3QQD2</accession>
<dbReference type="GO" id="GO:0000919">
    <property type="term" value="P:cell plate assembly"/>
    <property type="evidence" value="ECO:0007669"/>
    <property type="project" value="UniProtKB-ARBA"/>
</dbReference>
<dbReference type="GO" id="GO:0009524">
    <property type="term" value="C:phragmoplast"/>
    <property type="evidence" value="ECO:0007669"/>
    <property type="project" value="UniProtKB-SubCell"/>
</dbReference>
<evidence type="ECO:0000256" key="13">
    <source>
        <dbReference type="SAM" id="Coils"/>
    </source>
</evidence>
<dbReference type="GO" id="GO:0007018">
    <property type="term" value="P:microtubule-based movement"/>
    <property type="evidence" value="ECO:0007669"/>
    <property type="project" value="InterPro"/>
</dbReference>
<evidence type="ECO:0000256" key="12">
    <source>
        <dbReference type="RuleBase" id="RU000394"/>
    </source>
</evidence>
<comment type="caution">
    <text evidence="15">The sequence shown here is derived from an EMBL/GenBank/DDBJ whole genome shotgun (WGS) entry which is preliminary data.</text>
</comment>
<dbReference type="PANTHER" id="PTHR47968">
    <property type="entry name" value="CENTROMERE PROTEIN E"/>
    <property type="match status" value="1"/>
</dbReference>
<dbReference type="EMBL" id="BAABME010005326">
    <property type="protein sequence ID" value="GAA0165283.1"/>
    <property type="molecule type" value="Genomic_DNA"/>
</dbReference>
<keyword evidence="5 11" id="KW-0067">ATP-binding</keyword>
<protein>
    <recommendedName>
        <fullName evidence="12">Kinesin-like protein</fullName>
    </recommendedName>
</protein>
<evidence type="ECO:0000256" key="6">
    <source>
        <dbReference type="ARBA" id="ARBA00023054"/>
    </source>
</evidence>
<evidence type="ECO:0000256" key="1">
    <source>
        <dbReference type="ARBA" id="ARBA00004123"/>
    </source>
</evidence>
<dbReference type="GO" id="GO:0005634">
    <property type="term" value="C:nucleus"/>
    <property type="evidence" value="ECO:0007669"/>
    <property type="project" value="UniProtKB-SubCell"/>
</dbReference>
<dbReference type="FunFam" id="3.40.850.10:FF:000016">
    <property type="entry name" value="Kinesin-like protein"/>
    <property type="match status" value="1"/>
</dbReference>
<comment type="subcellular location">
    <subcellularLocation>
        <location evidence="10">Cytoplasm</location>
        <location evidence="10">Cytoskeleton</location>
        <location evidence="10">Phragmoplast</location>
    </subcellularLocation>
    <subcellularLocation>
        <location evidence="1">Nucleus</location>
    </subcellularLocation>
</comment>
<keyword evidence="16" id="KW-1185">Reference proteome</keyword>
<dbReference type="InterPro" id="IPR021881">
    <property type="entry name" value="NACK_C"/>
</dbReference>
<proteinExistence type="inferred from homology"/>
<dbReference type="Proteomes" id="UP001454036">
    <property type="component" value="Unassembled WGS sequence"/>
</dbReference>
<dbReference type="Gene3D" id="3.40.850.10">
    <property type="entry name" value="Kinesin motor domain"/>
    <property type="match status" value="1"/>
</dbReference>
<dbReference type="GO" id="GO:0008017">
    <property type="term" value="F:microtubule binding"/>
    <property type="evidence" value="ECO:0007669"/>
    <property type="project" value="InterPro"/>
</dbReference>
<evidence type="ECO:0000256" key="5">
    <source>
        <dbReference type="ARBA" id="ARBA00022840"/>
    </source>
</evidence>
<dbReference type="GO" id="GO:0005874">
    <property type="term" value="C:microtubule"/>
    <property type="evidence" value="ECO:0007669"/>
    <property type="project" value="UniProtKB-KW"/>
</dbReference>
<dbReference type="InterPro" id="IPR001752">
    <property type="entry name" value="Kinesin_motor_dom"/>
</dbReference>
<dbReference type="InterPro" id="IPR019821">
    <property type="entry name" value="Kinesin_motor_CS"/>
</dbReference>
<evidence type="ECO:0000256" key="2">
    <source>
        <dbReference type="ARBA" id="ARBA00007310"/>
    </source>
</evidence>
<evidence type="ECO:0000313" key="16">
    <source>
        <dbReference type="Proteomes" id="UP001454036"/>
    </source>
</evidence>
<dbReference type="Pfam" id="PF11995">
    <property type="entry name" value="DUF3490"/>
    <property type="match status" value="1"/>
</dbReference>
<keyword evidence="4 11" id="KW-0547">Nucleotide-binding</keyword>
<dbReference type="PROSITE" id="PS00411">
    <property type="entry name" value="KINESIN_MOTOR_1"/>
    <property type="match status" value="1"/>
</dbReference>
<dbReference type="GO" id="GO:0005524">
    <property type="term" value="F:ATP binding"/>
    <property type="evidence" value="ECO:0007669"/>
    <property type="project" value="UniProtKB-UniRule"/>
</dbReference>
<dbReference type="PROSITE" id="PS50067">
    <property type="entry name" value="KINESIN_MOTOR_2"/>
    <property type="match status" value="1"/>
</dbReference>
<dbReference type="SMART" id="SM00129">
    <property type="entry name" value="KISc"/>
    <property type="match status" value="1"/>
</dbReference>
<dbReference type="InterPro" id="IPR036961">
    <property type="entry name" value="Kinesin_motor_dom_sf"/>
</dbReference>
<organism evidence="15 16">
    <name type="scientific">Lithospermum erythrorhizon</name>
    <name type="common">Purple gromwell</name>
    <name type="synonym">Lithospermum officinale var. erythrorhizon</name>
    <dbReference type="NCBI Taxonomy" id="34254"/>
    <lineage>
        <taxon>Eukaryota</taxon>
        <taxon>Viridiplantae</taxon>
        <taxon>Streptophyta</taxon>
        <taxon>Embryophyta</taxon>
        <taxon>Tracheophyta</taxon>
        <taxon>Spermatophyta</taxon>
        <taxon>Magnoliopsida</taxon>
        <taxon>eudicotyledons</taxon>
        <taxon>Gunneridae</taxon>
        <taxon>Pentapetalae</taxon>
        <taxon>asterids</taxon>
        <taxon>lamiids</taxon>
        <taxon>Boraginales</taxon>
        <taxon>Boraginaceae</taxon>
        <taxon>Boraginoideae</taxon>
        <taxon>Lithospermeae</taxon>
        <taxon>Lithospermum</taxon>
    </lineage>
</organism>
<sequence>MGSGKELLIGGGDSQEKIFVSVRVRPLNKNEILNNELSDWECINDNTILYKNDHTPIAERTIYPAAYTFDKVFGEDRSTREVYEQGAKEVALAVVMGINSSVFAYGQTSSGKTYTMTGITRYTIKDIFKYMQKHTERKFVLKFSAMEIYNESVRDLLSVDATPLRLLDDPERGTIVDKLIEDTISDQNHLLQLVSICAEQRQIGETYLNEKSSRSHQIIRLTVESYAHDVLGKDNLSTLTGTVNFVDLAGSERASQAVTAGTRLKEGGYINRSLLTLSSVIRKLSHGRNEHIPYRDSKLTRILQPSLGGNAKTAMICTISPARNHVEQSRNTLLFASCAKEVTTSAQVNVVMSDKTLVKHLQKELARLESELQTPGSFSTLLRQKDLRIEMLEKEVKDLILQRHIVQSQLKEALQLIGDETDSVQQLEMGNYPSLRMRVSPELVKSQATELRDSPEIDVMSCSAYSRSTSASRFTPAPNFKETLKHVSTSPRPEIGNSNYIETDSVEGWGESEIQSSGISKDLYKEVRSIEKEDHSSKKSVKYNYLYPENLSSFPGLKGFVSNNKENQRSLLSITNNDGKLRSPEVNVDRGVVSVPTRKDEERVSGSLGEGKMESSFTEKKELTVHEDVASCGKLSPEKDVDSLCNWLDNSQANQSENAEREADQIATMSVKQDNLGTSDNKKAELSVRSFKDVGLNHIEDQYRSLQSWPAEFKMLQKEIIDLWHSCHASLLHRTYFFLIIQGDPTDAVYMTIELRRLTCLKDTFDRGEKTVIGGKKMSLESSKKVVRQERRMLSMQMLKKLSDEERDMWFLKWRIGVKTKLRRLQLANRLWTNTEDINHIQDSARLVAKLIGFIERDQTPEEIFKLDLSPQPSPIR</sequence>
<evidence type="ECO:0000256" key="4">
    <source>
        <dbReference type="ARBA" id="ARBA00022741"/>
    </source>
</evidence>
<gene>
    <name evidence="15" type="ORF">LIER_20726</name>
</gene>
<keyword evidence="8" id="KW-0963">Cytoplasm</keyword>
<evidence type="ECO:0000256" key="10">
    <source>
        <dbReference type="ARBA" id="ARBA00060413"/>
    </source>
</evidence>
<dbReference type="GO" id="GO:0003777">
    <property type="term" value="F:microtubule motor activity"/>
    <property type="evidence" value="ECO:0007669"/>
    <property type="project" value="InterPro"/>
</dbReference>
<dbReference type="InterPro" id="IPR027417">
    <property type="entry name" value="P-loop_NTPase"/>
</dbReference>
<evidence type="ECO:0000256" key="9">
    <source>
        <dbReference type="ARBA" id="ARBA00023242"/>
    </source>
</evidence>
<feature type="coiled-coil region" evidence="13">
    <location>
        <begin position="351"/>
        <end position="409"/>
    </location>
</feature>
<dbReference type="InterPro" id="IPR027640">
    <property type="entry name" value="Kinesin-like_fam"/>
</dbReference>
<dbReference type="PRINTS" id="PR00380">
    <property type="entry name" value="KINESINHEAVY"/>
</dbReference>
<reference evidence="15 16" key="1">
    <citation type="submission" date="2024-01" db="EMBL/GenBank/DDBJ databases">
        <title>The complete chloroplast genome sequence of Lithospermum erythrorhizon: insights into the phylogenetic relationship among Boraginaceae species and the maternal lineages of purple gromwells.</title>
        <authorList>
            <person name="Okada T."/>
            <person name="Watanabe K."/>
        </authorList>
    </citation>
    <scope>NUCLEOTIDE SEQUENCE [LARGE SCALE GENOMIC DNA]</scope>
</reference>
<evidence type="ECO:0000256" key="3">
    <source>
        <dbReference type="ARBA" id="ARBA00022701"/>
    </source>
</evidence>
<keyword evidence="3 12" id="KW-0493">Microtubule</keyword>
<keyword evidence="6 13" id="KW-0175">Coiled coil</keyword>
<dbReference type="CDD" id="cd01374">
    <property type="entry name" value="KISc_CENP_E"/>
    <property type="match status" value="1"/>
</dbReference>
<dbReference type="Pfam" id="PF00225">
    <property type="entry name" value="Kinesin"/>
    <property type="match status" value="1"/>
</dbReference>
<evidence type="ECO:0000256" key="11">
    <source>
        <dbReference type="PROSITE-ProRule" id="PRU00283"/>
    </source>
</evidence>
<name>A0AAV3QQD2_LITER</name>
<evidence type="ECO:0000259" key="14">
    <source>
        <dbReference type="PROSITE" id="PS50067"/>
    </source>
</evidence>
<dbReference type="PANTHER" id="PTHR47968:SF55">
    <property type="entry name" value="KINESIN-LIKE PROTEIN KIN-7H"/>
    <property type="match status" value="1"/>
</dbReference>
<keyword evidence="7 11" id="KW-0505">Motor protein</keyword>
<evidence type="ECO:0000256" key="8">
    <source>
        <dbReference type="ARBA" id="ARBA00023212"/>
    </source>
</evidence>
<feature type="domain" description="Kinesin motor" evidence="14">
    <location>
        <begin position="17"/>
        <end position="342"/>
    </location>
</feature>